<evidence type="ECO:0000259" key="2">
    <source>
        <dbReference type="SMART" id="SM00998"/>
    </source>
</evidence>
<dbReference type="PRINTS" id="PR00145">
    <property type="entry name" value="ARGSUCLYASE"/>
</dbReference>
<dbReference type="CDD" id="cd01597">
    <property type="entry name" value="pCLME"/>
    <property type="match status" value="1"/>
</dbReference>
<proteinExistence type="inferred from homology"/>
<accession>A0ABT6YE77</accession>
<dbReference type="InterPro" id="IPR008948">
    <property type="entry name" value="L-Aspartase-like"/>
</dbReference>
<evidence type="ECO:0000256" key="1">
    <source>
        <dbReference type="ARBA" id="ARBA00034772"/>
    </source>
</evidence>
<evidence type="ECO:0000313" key="4">
    <source>
        <dbReference type="Proteomes" id="UP001236507"/>
    </source>
</evidence>
<organism evidence="3 4">
    <name type="scientific">Flectobacillus roseus</name>
    <dbReference type="NCBI Taxonomy" id="502259"/>
    <lineage>
        <taxon>Bacteria</taxon>
        <taxon>Pseudomonadati</taxon>
        <taxon>Bacteroidota</taxon>
        <taxon>Cytophagia</taxon>
        <taxon>Cytophagales</taxon>
        <taxon>Flectobacillaceae</taxon>
        <taxon>Flectobacillus</taxon>
    </lineage>
</organism>
<dbReference type="EC" id="5.5.1.2" evidence="3"/>
<sequence length="439" mass="48312">MNDLFQTLFYDNRISELYTSEKSIQYLLDFEAHLAKAQAECQFIPSQFSEIIAHSCKVEKIVISQIAIQVGLGGNIAIPLVKQLTAVVKAENADASKFVHFGATSQDVIDTAMMLQCKEAIHLMLPLLTQSIEQLKVLALAHQGTFLIGRSFMQQARPISFDYKVAIWIDSLQRAKQRLESLKYYLQLGGAVGTLASMPQKGLAIAQRMASNMGLEYHPISWHTQRDFVVEIASALGILSGSLGKIAKDISLLMQTEIAEVFEPAGKGKGGSSTMPHKRNPVSSIAILANAQRVPNLIATLLSAQVQDHERATGTWHSEWETLAQVVQLTAGSVRQMSMLTNGLEVNPDKMLANLEITQGLIYAENLSFALAETIGKSEAHEMVEELCKEATAQGKHLKKLALENAKIRSFLSEAHIQELFSPENSIGFAHEMAAHFIQ</sequence>
<feature type="domain" description="Adenylosuccinate lyase C-terminal" evidence="2">
    <location>
        <begin position="359"/>
        <end position="438"/>
    </location>
</feature>
<dbReference type="SUPFAM" id="SSF48557">
    <property type="entry name" value="L-aspartase-like"/>
    <property type="match status" value="1"/>
</dbReference>
<dbReference type="RefSeq" id="WP_283346095.1">
    <property type="nucleotide sequence ID" value="NZ_JASHIF010000022.1"/>
</dbReference>
<dbReference type="Pfam" id="PF10397">
    <property type="entry name" value="ADSL_C"/>
    <property type="match status" value="1"/>
</dbReference>
<comment type="similarity">
    <text evidence="1">Belongs to the class-II fumarase/aspartase family.</text>
</comment>
<protein>
    <submittedName>
        <fullName evidence="3">3-carboxy-cis,cis-muconate cycloisomerase</fullName>
        <ecNumber evidence="3">5.5.1.2</ecNumber>
    </submittedName>
</protein>
<dbReference type="SMART" id="SM00998">
    <property type="entry name" value="ADSL_C"/>
    <property type="match status" value="1"/>
</dbReference>
<dbReference type="GO" id="GO:0047472">
    <property type="term" value="F:3-carboxy-cis,cis-muconate cycloisomerase activity"/>
    <property type="evidence" value="ECO:0007669"/>
    <property type="project" value="UniProtKB-EC"/>
</dbReference>
<comment type="caution">
    <text evidence="3">The sequence shown here is derived from an EMBL/GenBank/DDBJ whole genome shotgun (WGS) entry which is preliminary data.</text>
</comment>
<dbReference type="EMBL" id="JASHIF010000022">
    <property type="protein sequence ID" value="MDI9861732.1"/>
    <property type="molecule type" value="Genomic_DNA"/>
</dbReference>
<reference evidence="3 4" key="1">
    <citation type="submission" date="2023-05" db="EMBL/GenBank/DDBJ databases">
        <title>Novel species of genus Flectobacillus isolated from stream in China.</title>
        <authorList>
            <person name="Lu H."/>
        </authorList>
    </citation>
    <scope>NUCLEOTIDE SEQUENCE [LARGE SCALE GENOMIC DNA]</scope>
    <source>
        <strain evidence="3 4">KCTC 42575</strain>
    </source>
</reference>
<dbReference type="PROSITE" id="PS00163">
    <property type="entry name" value="FUMARATE_LYASES"/>
    <property type="match status" value="1"/>
</dbReference>
<dbReference type="InterPro" id="IPR019468">
    <property type="entry name" value="AdenyloSucc_lyase_C"/>
</dbReference>
<gene>
    <name evidence="3" type="primary">pcaB</name>
    <name evidence="3" type="ORF">QM524_21100</name>
</gene>
<dbReference type="PANTHER" id="PTHR43172">
    <property type="entry name" value="ADENYLOSUCCINATE LYASE"/>
    <property type="match status" value="1"/>
</dbReference>
<dbReference type="PRINTS" id="PR00149">
    <property type="entry name" value="FUMRATELYASE"/>
</dbReference>
<dbReference type="InterPro" id="IPR022761">
    <property type="entry name" value="Fumarate_lyase_N"/>
</dbReference>
<keyword evidence="4" id="KW-1185">Reference proteome</keyword>
<dbReference type="PANTHER" id="PTHR43172:SF2">
    <property type="entry name" value="ADENYLOSUCCINATE LYASE C-TERMINAL DOMAIN-CONTAINING PROTEIN"/>
    <property type="match status" value="1"/>
</dbReference>
<dbReference type="InterPro" id="IPR020557">
    <property type="entry name" value="Fumarate_lyase_CS"/>
</dbReference>
<dbReference type="Proteomes" id="UP001236507">
    <property type="component" value="Unassembled WGS sequence"/>
</dbReference>
<dbReference type="InterPro" id="IPR000362">
    <property type="entry name" value="Fumarate_lyase_fam"/>
</dbReference>
<keyword evidence="3" id="KW-0413">Isomerase</keyword>
<dbReference type="InterPro" id="IPR012789">
    <property type="entry name" value="Protocat_PcaB-like"/>
</dbReference>
<name>A0ABT6YE77_9BACT</name>
<dbReference type="Gene3D" id="1.10.40.30">
    <property type="entry name" value="Fumarase/aspartase (C-terminal domain)"/>
    <property type="match status" value="1"/>
</dbReference>
<dbReference type="NCBIfam" id="TIGR02426">
    <property type="entry name" value="protocat_pcaB"/>
    <property type="match status" value="1"/>
</dbReference>
<dbReference type="Pfam" id="PF00206">
    <property type="entry name" value="Lyase_1"/>
    <property type="match status" value="1"/>
</dbReference>
<dbReference type="Gene3D" id="1.20.200.10">
    <property type="entry name" value="Fumarase/aspartase (Central domain)"/>
    <property type="match status" value="1"/>
</dbReference>
<evidence type="ECO:0000313" key="3">
    <source>
        <dbReference type="EMBL" id="MDI9861732.1"/>
    </source>
</evidence>